<evidence type="ECO:0000313" key="4">
    <source>
        <dbReference type="Proteomes" id="UP000037923"/>
    </source>
</evidence>
<evidence type="ECO:0000313" key="3">
    <source>
        <dbReference type="EMBL" id="KPA79234.1"/>
    </source>
</evidence>
<gene>
    <name evidence="3" type="ORF">ABB37_05716</name>
</gene>
<feature type="region of interest" description="Disordered" evidence="2">
    <location>
        <begin position="474"/>
        <end position="501"/>
    </location>
</feature>
<feature type="region of interest" description="Disordered" evidence="2">
    <location>
        <begin position="209"/>
        <end position="228"/>
    </location>
</feature>
<keyword evidence="1" id="KW-0175">Coiled coil</keyword>
<comment type="caution">
    <text evidence="3">The sequence shown here is derived from an EMBL/GenBank/DDBJ whole genome shotgun (WGS) entry which is preliminary data.</text>
</comment>
<feature type="compositionally biased region" description="Low complexity" evidence="2">
    <location>
        <begin position="268"/>
        <end position="292"/>
    </location>
</feature>
<feature type="compositionally biased region" description="Low complexity" evidence="2">
    <location>
        <begin position="346"/>
        <end position="357"/>
    </location>
</feature>
<dbReference type="AlphaFoldDB" id="A0A0N0DUP6"/>
<dbReference type="EMBL" id="LGTL01000011">
    <property type="protein sequence ID" value="KPA79234.1"/>
    <property type="molecule type" value="Genomic_DNA"/>
</dbReference>
<feature type="compositionally biased region" description="Gly residues" evidence="2">
    <location>
        <begin position="415"/>
        <end position="426"/>
    </location>
</feature>
<evidence type="ECO:0000256" key="1">
    <source>
        <dbReference type="SAM" id="Coils"/>
    </source>
</evidence>
<feature type="compositionally biased region" description="Acidic residues" evidence="2">
    <location>
        <begin position="312"/>
        <end position="325"/>
    </location>
</feature>
<evidence type="ECO:0000256" key="2">
    <source>
        <dbReference type="SAM" id="MobiDB-lite"/>
    </source>
</evidence>
<feature type="compositionally biased region" description="Low complexity" evidence="2">
    <location>
        <begin position="485"/>
        <end position="495"/>
    </location>
</feature>
<dbReference type="OMA" id="VQAPLCP"/>
<accession>A0A0N0DUP6</accession>
<keyword evidence="4" id="KW-1185">Reference proteome</keyword>
<feature type="region of interest" description="Disordered" evidence="2">
    <location>
        <begin position="252"/>
        <end position="375"/>
    </location>
</feature>
<sequence>MFTASPSAEDDEARLPTCAEQLHDLAQSLPRHIEHTVLPQVAEEVAYSAADLSSQVDGARQRLLQSAVLRRSAVLAPMLKQQLVHDAARLQRRRAQLVQELQRYVKSRPASAVGVSQKGSTTAGVQGSTFSELHLVQHALQREMRGEEKFTSLVQAPLCPSTATLTSFLAAAVTQKGLHRRVLAQVGSSEPAQGVQKASGKSATLAASTGAATASSSSSPSPQLDGAAEGVDAIEEALRLLLHHIRLQGRTLDSSTVGGGSNMRSSHRSGGASPRPGPLAGAASASGVTSGDDSTRVNVRGEKREGMGICDVDGDSDVDVDDEEEQTLRMAAAEEDVSVYDPSNASPSPIQQRQQPSQEHRDPRNASSSASSGPWVRVPGIVSLRQFCADLPWVADLAEQRYTEARERKKHSSSGGSGGSEGGEGGYFSRHVQPDEEEKKAASRGQLRRQKAASFISSLGPFGCFFSPALAAGAAEDGGDDDEGTSATSSPASSPNGRAESMVARAMRHTAAAAASSGSPFLSGDQSAHVNVPLSNGDGVLFGSDAPTDERTALARAVVQCLSLAVDDAWRDVEETVLTPFCAASAHSRSALLKDINKNSEDGTEKETTEEEEEEAVSAFLEVVRVRYAVELAAQVVAARQAVDLLLDSEDSVVFDGARLLTLSLHTMERAGKAEQSDAMTHERATTSSPSSSVLPCTVLTVPGLEEVFYVVAYCTGAAMLREAAAATAGTYLEPGGQPFVIDVDAQEETAGGDWADAPRAMDFANEEDTAAQHQASLQAWAAGFEQRFLAPLSSFSAFTGDGAVGASHSLSHLFRLWLYLWKYVLSVPLPSTAEGHGCAPQASQAHATHRPPHGGTPAQLLVAPRTARRWIEKVTIASRLRGCAEASVIGATVMPESPQWCLPSFWTPSEAERVVQRTTAQARQALLRAAGMDTSA</sequence>
<dbReference type="RefSeq" id="XP_015657673.1">
    <property type="nucleotide sequence ID" value="XM_015803848.1"/>
</dbReference>
<feature type="region of interest" description="Disordered" evidence="2">
    <location>
        <begin position="405"/>
        <end position="447"/>
    </location>
</feature>
<protein>
    <submittedName>
        <fullName evidence="3">Uncharacterized protein</fullName>
    </submittedName>
</protein>
<feature type="region of interest" description="Disordered" evidence="2">
    <location>
        <begin position="839"/>
        <end position="860"/>
    </location>
</feature>
<feature type="compositionally biased region" description="Basic and acidic residues" evidence="2">
    <location>
        <begin position="672"/>
        <end position="685"/>
    </location>
</feature>
<dbReference type="GeneID" id="26906006"/>
<reference evidence="3 4" key="1">
    <citation type="submission" date="2015-07" db="EMBL/GenBank/DDBJ databases">
        <title>High-quality genome of monoxenous trypanosomatid Leptomonas pyrrhocoris.</title>
        <authorList>
            <person name="Flegontov P."/>
            <person name="Butenko A."/>
            <person name="Firsov S."/>
            <person name="Vlcek C."/>
            <person name="Logacheva M.D."/>
            <person name="Field M."/>
            <person name="Filatov D."/>
            <person name="Flegontova O."/>
            <person name="Gerasimov E."/>
            <person name="Jackson A.P."/>
            <person name="Kelly S."/>
            <person name="Opperdoes F."/>
            <person name="O'Reilly A."/>
            <person name="Votypka J."/>
            <person name="Yurchenko V."/>
            <person name="Lukes J."/>
        </authorList>
    </citation>
    <scope>NUCLEOTIDE SEQUENCE [LARGE SCALE GENOMIC DNA]</scope>
    <source>
        <strain evidence="3">H10</strain>
    </source>
</reference>
<feature type="compositionally biased region" description="Low complexity" evidence="2">
    <location>
        <begin position="209"/>
        <end position="222"/>
    </location>
</feature>
<feature type="compositionally biased region" description="Basic and acidic residues" evidence="2">
    <location>
        <begin position="293"/>
        <end position="306"/>
    </location>
</feature>
<dbReference type="OrthoDB" id="267435at2759"/>
<feature type="compositionally biased region" description="Basic and acidic residues" evidence="2">
    <location>
        <begin position="432"/>
        <end position="441"/>
    </location>
</feature>
<dbReference type="VEuPathDB" id="TriTrypDB:LpyrH10_11_1810"/>
<organism evidence="3 4">
    <name type="scientific">Leptomonas pyrrhocoris</name>
    <name type="common">Firebug parasite</name>
    <dbReference type="NCBI Taxonomy" id="157538"/>
    <lineage>
        <taxon>Eukaryota</taxon>
        <taxon>Discoba</taxon>
        <taxon>Euglenozoa</taxon>
        <taxon>Kinetoplastea</taxon>
        <taxon>Metakinetoplastina</taxon>
        <taxon>Trypanosomatida</taxon>
        <taxon>Trypanosomatidae</taxon>
        <taxon>Leishmaniinae</taxon>
        <taxon>Leptomonas</taxon>
    </lineage>
</organism>
<dbReference type="Proteomes" id="UP000037923">
    <property type="component" value="Unassembled WGS sequence"/>
</dbReference>
<proteinExistence type="predicted"/>
<name>A0A0N0DUP6_LEPPY</name>
<feature type="coiled-coil region" evidence="1">
    <location>
        <begin position="80"/>
        <end position="107"/>
    </location>
</feature>
<feature type="region of interest" description="Disordered" evidence="2">
    <location>
        <begin position="672"/>
        <end position="693"/>
    </location>
</feature>